<dbReference type="SUPFAM" id="SSF55729">
    <property type="entry name" value="Acyl-CoA N-acyltransferases (Nat)"/>
    <property type="match status" value="1"/>
</dbReference>
<dbReference type="Pfam" id="PF13302">
    <property type="entry name" value="Acetyltransf_3"/>
    <property type="match status" value="1"/>
</dbReference>
<dbReference type="OrthoDB" id="9797989at2"/>
<evidence type="ECO:0000313" key="3">
    <source>
        <dbReference type="Proteomes" id="UP000326852"/>
    </source>
</evidence>
<keyword evidence="3" id="KW-1185">Reference proteome</keyword>
<sequence>MATLMSPDARFRESWLAAAEEFNGESMDGSGVYGENPLERVRTEISDDFSAFVEGLLAERLAETPRPEGYVPCTYLWLVENDEFLGSLAIRHTLNDFLFEQGGHIGYSVRPSARRQGHASRALHDALPAAYDLGISALLITCAETNTGSRAVIEKNGGVYEDTRDGTRRYWITPS</sequence>
<dbReference type="RefSeq" id="WP_146360031.1">
    <property type="nucleotide sequence ID" value="NZ_VOAL01000001.1"/>
</dbReference>
<dbReference type="InterPro" id="IPR000182">
    <property type="entry name" value="GNAT_dom"/>
</dbReference>
<dbReference type="EMBL" id="VTFX01000001">
    <property type="protein sequence ID" value="KAD4059798.1"/>
    <property type="molecule type" value="Genomic_DNA"/>
</dbReference>
<organism evidence="2 3">
    <name type="scientific">Arthrobacter yangruifuii</name>
    <dbReference type="NCBI Taxonomy" id="2606616"/>
    <lineage>
        <taxon>Bacteria</taxon>
        <taxon>Bacillati</taxon>
        <taxon>Actinomycetota</taxon>
        <taxon>Actinomycetes</taxon>
        <taxon>Micrococcales</taxon>
        <taxon>Micrococcaceae</taxon>
        <taxon>Arthrobacter</taxon>
    </lineage>
</organism>
<gene>
    <name evidence="2" type="ORF">GD627_01525</name>
</gene>
<comment type="caution">
    <text evidence="2">The sequence shown here is derived from an EMBL/GenBank/DDBJ whole genome shotgun (WGS) entry which is preliminary data.</text>
</comment>
<dbReference type="PANTHER" id="PTHR39173">
    <property type="entry name" value="ACETYLTRANSFERASE"/>
    <property type="match status" value="1"/>
</dbReference>
<dbReference type="AlphaFoldDB" id="A0A5N6MUL6"/>
<reference evidence="2 3" key="1">
    <citation type="submission" date="2019-08" db="EMBL/GenBank/DDBJ databases">
        <title>Arthrobacter sp. nov., isolated from plateau pika and Tibetan wild ass.</title>
        <authorList>
            <person name="Ge Y."/>
        </authorList>
    </citation>
    <scope>NUCLEOTIDE SEQUENCE [LARGE SCALE GENOMIC DNA]</scope>
    <source>
        <strain evidence="2 3">785</strain>
    </source>
</reference>
<name>A0A5N6MUL6_9MICC</name>
<dbReference type="GO" id="GO:0016747">
    <property type="term" value="F:acyltransferase activity, transferring groups other than amino-acyl groups"/>
    <property type="evidence" value="ECO:0007669"/>
    <property type="project" value="InterPro"/>
</dbReference>
<accession>A0A5N6MUL6</accession>
<evidence type="ECO:0000313" key="2">
    <source>
        <dbReference type="EMBL" id="KAD4059798.1"/>
    </source>
</evidence>
<proteinExistence type="predicted"/>
<evidence type="ECO:0000259" key="1">
    <source>
        <dbReference type="PROSITE" id="PS51186"/>
    </source>
</evidence>
<dbReference type="Gene3D" id="3.40.630.30">
    <property type="match status" value="1"/>
</dbReference>
<protein>
    <submittedName>
        <fullName evidence="2">GNAT family N-acetyltransferase</fullName>
    </submittedName>
</protein>
<dbReference type="PANTHER" id="PTHR39173:SF1">
    <property type="entry name" value="ACETYLTRANSFERASE"/>
    <property type="match status" value="1"/>
</dbReference>
<dbReference type="PROSITE" id="PS51186">
    <property type="entry name" value="GNAT"/>
    <property type="match status" value="1"/>
</dbReference>
<keyword evidence="2" id="KW-0808">Transferase</keyword>
<feature type="domain" description="N-acetyltransferase" evidence="1">
    <location>
        <begin position="39"/>
        <end position="175"/>
    </location>
</feature>
<dbReference type="Proteomes" id="UP000326852">
    <property type="component" value="Unassembled WGS sequence"/>
</dbReference>
<dbReference type="InterPro" id="IPR016181">
    <property type="entry name" value="Acyl_CoA_acyltransferase"/>
</dbReference>